<dbReference type="OrthoDB" id="8419748at2"/>
<sequence>MKSSTCATRILARTIALCLFLPGGVAFADERPLIWSPSKIAGNSYGVRMGVRLQQTGSASASLGAEVAVKASESGKIGKHGTPVQIWATVASSRGTGTARSSTREVNFRLDAVNGSGNAAVASLHTWIVTPSLDLESNRSVSLGCNGYKSRCRDFRLSQTARLVASGSGTALVAQAGVAGRGAGVHGRVGIEQKIWGAIDFGVSVANPDRAAVGSVTAKYALNW</sequence>
<feature type="chain" id="PRO_5015576432" evidence="1">
    <location>
        <begin position="29"/>
        <end position="224"/>
    </location>
</feature>
<evidence type="ECO:0000256" key="1">
    <source>
        <dbReference type="SAM" id="SignalP"/>
    </source>
</evidence>
<dbReference type="Proteomes" id="UP000245252">
    <property type="component" value="Unassembled WGS sequence"/>
</dbReference>
<keyword evidence="3" id="KW-1185">Reference proteome</keyword>
<name>A0A2U2DQI3_9HYPH</name>
<evidence type="ECO:0000313" key="3">
    <source>
        <dbReference type="Proteomes" id="UP000245252"/>
    </source>
</evidence>
<organism evidence="2 3">
    <name type="scientific">Metarhizobium album</name>
    <dbReference type="NCBI Taxonomy" id="2182425"/>
    <lineage>
        <taxon>Bacteria</taxon>
        <taxon>Pseudomonadati</taxon>
        <taxon>Pseudomonadota</taxon>
        <taxon>Alphaproteobacteria</taxon>
        <taxon>Hyphomicrobiales</taxon>
        <taxon>Rhizobiaceae</taxon>
        <taxon>Metarhizobium</taxon>
    </lineage>
</organism>
<proteinExistence type="predicted"/>
<gene>
    <name evidence="2" type="ORF">DEM27_16090</name>
</gene>
<keyword evidence="1" id="KW-0732">Signal</keyword>
<dbReference type="RefSeq" id="WP_109459261.1">
    <property type="nucleotide sequence ID" value="NZ_QFBC01000006.1"/>
</dbReference>
<protein>
    <submittedName>
        <fullName evidence="2">Uncharacterized protein</fullName>
    </submittedName>
</protein>
<feature type="signal peptide" evidence="1">
    <location>
        <begin position="1"/>
        <end position="28"/>
    </location>
</feature>
<accession>A0A2U2DQI3</accession>
<evidence type="ECO:0000313" key="2">
    <source>
        <dbReference type="EMBL" id="PWE55568.1"/>
    </source>
</evidence>
<dbReference type="EMBL" id="QFBC01000006">
    <property type="protein sequence ID" value="PWE55568.1"/>
    <property type="molecule type" value="Genomic_DNA"/>
</dbReference>
<comment type="caution">
    <text evidence="2">The sequence shown here is derived from an EMBL/GenBank/DDBJ whole genome shotgun (WGS) entry which is preliminary data.</text>
</comment>
<dbReference type="AlphaFoldDB" id="A0A2U2DQI3"/>
<reference evidence="2 3" key="1">
    <citation type="submission" date="2018-05" db="EMBL/GenBank/DDBJ databases">
        <title>The draft genome of strain NS-104.</title>
        <authorList>
            <person name="Hang P."/>
            <person name="Jiang J."/>
        </authorList>
    </citation>
    <scope>NUCLEOTIDE SEQUENCE [LARGE SCALE GENOMIC DNA]</scope>
    <source>
        <strain evidence="2 3">NS-104</strain>
    </source>
</reference>